<dbReference type="InterPro" id="IPR000580">
    <property type="entry name" value="TSC22/Bun"/>
</dbReference>
<proteinExistence type="predicted"/>
<dbReference type="GO" id="GO:0006357">
    <property type="term" value="P:regulation of transcription by RNA polymerase II"/>
    <property type="evidence" value="ECO:0007669"/>
    <property type="project" value="InterPro"/>
</dbReference>
<evidence type="ECO:0000256" key="2">
    <source>
        <dbReference type="SAM" id="MobiDB-lite"/>
    </source>
</evidence>
<dbReference type="SMR" id="H2KYK3"/>
<gene>
    <name evidence="3 5" type="ORF">C30G4.4</name>
    <name evidence="3" type="ORF">CELE_C30G4.4</name>
</gene>
<evidence type="ECO:0000313" key="5">
    <source>
        <dbReference type="WormBase" id="C30G4.4c"/>
    </source>
</evidence>
<feature type="region of interest" description="Disordered" evidence="2">
    <location>
        <begin position="90"/>
        <end position="121"/>
    </location>
</feature>
<keyword evidence="4" id="KW-1185">Reference proteome</keyword>
<dbReference type="PANTHER" id="PTHR12348:SF27">
    <property type="entry name" value="FLOCCULATION PROTEIN FLO11-RELATED"/>
    <property type="match status" value="1"/>
</dbReference>
<name>H2KYK3_CAEEL</name>
<feature type="coiled-coil region" evidence="1">
    <location>
        <begin position="317"/>
        <end position="344"/>
    </location>
</feature>
<dbReference type="ExpressionAtlas" id="H2KYK3">
    <property type="expression patterns" value="baseline and differential"/>
</dbReference>
<feature type="compositionally biased region" description="Polar residues" evidence="2">
    <location>
        <begin position="90"/>
        <end position="99"/>
    </location>
</feature>
<feature type="compositionally biased region" description="Low complexity" evidence="2">
    <location>
        <begin position="182"/>
        <end position="197"/>
    </location>
</feature>
<evidence type="ECO:0000313" key="3">
    <source>
        <dbReference type="EMBL" id="CCD63636.2"/>
    </source>
</evidence>
<dbReference type="Pfam" id="PF01166">
    <property type="entry name" value="TSC22"/>
    <property type="match status" value="1"/>
</dbReference>
<dbReference type="SUPFAM" id="SSF58026">
    <property type="entry name" value="Delta-sleep-inducing peptide immunoreactive peptide"/>
    <property type="match status" value="1"/>
</dbReference>
<dbReference type="RefSeq" id="NP_001257282.2">
    <property type="nucleotide sequence ID" value="NM_001270353.4"/>
</dbReference>
<dbReference type="CDD" id="cd21936">
    <property type="entry name" value="ZIP_TSC22D"/>
    <property type="match status" value="1"/>
</dbReference>
<dbReference type="GeneID" id="181746"/>
<reference evidence="3 4" key="1">
    <citation type="journal article" date="1998" name="Science">
        <title>Genome sequence of the nematode C. elegans: a platform for investigating biology.</title>
        <authorList>
            <consortium name="The C. elegans sequencing consortium"/>
            <person name="Sulson J.E."/>
            <person name="Waterston R."/>
        </authorList>
    </citation>
    <scope>NUCLEOTIDE SEQUENCE [LARGE SCALE GENOMIC DNA]</scope>
    <source>
        <strain evidence="3 4">Bristol N2</strain>
    </source>
</reference>
<dbReference type="WormBase" id="C30G4.4c">
    <property type="protein sequence ID" value="CE50036"/>
    <property type="gene ID" value="WBGene00016269"/>
</dbReference>
<evidence type="ECO:0000256" key="1">
    <source>
        <dbReference type="SAM" id="Coils"/>
    </source>
</evidence>
<dbReference type="Gene3D" id="1.20.5.490">
    <property type="entry name" value="Single helix bin"/>
    <property type="match status" value="1"/>
</dbReference>
<keyword evidence="1" id="KW-0175">Coiled coil</keyword>
<dbReference type="PANTHER" id="PTHR12348">
    <property type="entry name" value="TSC22"/>
    <property type="match status" value="1"/>
</dbReference>
<dbReference type="PaxDb" id="6239-C30G4.4b.1"/>
<dbReference type="AlphaFoldDB" id="H2KYK3"/>
<dbReference type="Bgee" id="WBGene00016269">
    <property type="expression patterns" value="Expressed in larva and 3 other cell types or tissues"/>
</dbReference>
<dbReference type="CTD" id="181746"/>
<evidence type="ECO:0000313" key="4">
    <source>
        <dbReference type="Proteomes" id="UP000001940"/>
    </source>
</evidence>
<accession>H2KYK3</accession>
<dbReference type="AGR" id="WB:WBGene00016269"/>
<organism evidence="3 4">
    <name type="scientific">Caenorhabditis elegans</name>
    <dbReference type="NCBI Taxonomy" id="6239"/>
    <lineage>
        <taxon>Eukaryota</taxon>
        <taxon>Metazoa</taxon>
        <taxon>Ecdysozoa</taxon>
        <taxon>Nematoda</taxon>
        <taxon>Chromadorea</taxon>
        <taxon>Rhabditida</taxon>
        <taxon>Rhabditina</taxon>
        <taxon>Rhabditomorpha</taxon>
        <taxon>Rhabditoidea</taxon>
        <taxon>Rhabditidae</taxon>
        <taxon>Peloderinae</taxon>
        <taxon>Caenorhabditis</taxon>
    </lineage>
</organism>
<sequence length="357" mass="39398">MAALFNESLRKVNEQQPPTIIEEDETPKRANRPPDLQGFSILDEKWRSSCSDDSDDSLPVGSYISTAEKPLRFCKSVDFRPLRREAPNLTGDSCSTLPSTPVHKKNPPLPTMSSGGSRFKQSESPINMLITHREMKCDMKSEPSLKVVPVETRDPYFSPNGKHAIAKPTAAIKKEEIVNRSSRSLSDIHPSSSPSVVQPTSGIPVQQRPASHLIAPNPKPVYTVPKVAPTAQVKASTIIQPTVNGQVKVSSETQISTGVMVAEANQSRRTKRAPLVRAKTVVAASPPAHNVLNIDNKIEQAMDLVKTHLMFAVREEVDGLRGKIFDLENHVRRLEAENSILKRTIPNDTLKQLHLKL</sequence>
<feature type="region of interest" description="Disordered" evidence="2">
    <location>
        <begin position="1"/>
        <end position="58"/>
    </location>
</feature>
<dbReference type="EMBL" id="BX284606">
    <property type="protein sequence ID" value="CCD63636.2"/>
    <property type="molecule type" value="Genomic_DNA"/>
</dbReference>
<dbReference type="InParanoid" id="H2KYK3"/>
<dbReference type="Proteomes" id="UP000001940">
    <property type="component" value="Chromosome X"/>
</dbReference>
<protein>
    <submittedName>
        <fullName evidence="3">TSC22 domain family protein 1-like</fullName>
    </submittedName>
</protein>
<feature type="region of interest" description="Disordered" evidence="2">
    <location>
        <begin position="182"/>
        <end position="203"/>
    </location>
</feature>
<dbReference type="STRING" id="6239.C30G4.4c.1"/>
<dbReference type="OrthoDB" id="8961796at2759"/>